<reference evidence="1 2" key="1">
    <citation type="submission" date="2021-06" db="EMBL/GenBank/DDBJ databases">
        <authorList>
            <person name="Kallberg Y."/>
            <person name="Tangrot J."/>
            <person name="Rosling A."/>
        </authorList>
    </citation>
    <scope>NUCLEOTIDE SEQUENCE [LARGE SCALE GENOMIC DNA]</scope>
    <source>
        <strain evidence="1 2">120-4 pot B 10/14</strain>
    </source>
</reference>
<dbReference type="Proteomes" id="UP000789901">
    <property type="component" value="Unassembled WGS sequence"/>
</dbReference>
<comment type="caution">
    <text evidence="1">The sequence shown here is derived from an EMBL/GenBank/DDBJ whole genome shotgun (WGS) entry which is preliminary data.</text>
</comment>
<proteinExistence type="predicted"/>
<feature type="non-terminal residue" evidence="1">
    <location>
        <position position="1"/>
    </location>
</feature>
<keyword evidence="2" id="KW-1185">Reference proteome</keyword>
<organism evidence="1 2">
    <name type="scientific">Gigaspora margarita</name>
    <dbReference type="NCBI Taxonomy" id="4874"/>
    <lineage>
        <taxon>Eukaryota</taxon>
        <taxon>Fungi</taxon>
        <taxon>Fungi incertae sedis</taxon>
        <taxon>Mucoromycota</taxon>
        <taxon>Glomeromycotina</taxon>
        <taxon>Glomeromycetes</taxon>
        <taxon>Diversisporales</taxon>
        <taxon>Gigasporaceae</taxon>
        <taxon>Gigaspora</taxon>
    </lineage>
</organism>
<name>A0ABN7XHH8_GIGMA</name>
<gene>
    <name evidence="1" type="ORF">GMARGA_LOCUS42876</name>
</gene>
<sequence>LEQEEEQSNTNQDNIAMSYTYQDNITISYNNLMIELNKARELLE</sequence>
<protein>
    <submittedName>
        <fullName evidence="1">20142_t:CDS:1</fullName>
    </submittedName>
</protein>
<dbReference type="EMBL" id="CAJVQB010132727">
    <property type="protein sequence ID" value="CAG8854055.1"/>
    <property type="molecule type" value="Genomic_DNA"/>
</dbReference>
<feature type="non-terminal residue" evidence="1">
    <location>
        <position position="44"/>
    </location>
</feature>
<evidence type="ECO:0000313" key="2">
    <source>
        <dbReference type="Proteomes" id="UP000789901"/>
    </source>
</evidence>
<evidence type="ECO:0000313" key="1">
    <source>
        <dbReference type="EMBL" id="CAG8854055.1"/>
    </source>
</evidence>
<accession>A0ABN7XHH8</accession>